<evidence type="ECO:0000256" key="3">
    <source>
        <dbReference type="ARBA" id="ARBA00022559"/>
    </source>
</evidence>
<proteinExistence type="predicted"/>
<evidence type="ECO:0000256" key="1">
    <source>
        <dbReference type="ARBA" id="ARBA00001971"/>
    </source>
</evidence>
<dbReference type="InterPro" id="IPR024712">
    <property type="entry name" value="Catalase_clade2"/>
</dbReference>
<comment type="caution">
    <text evidence="10">The sequence shown here is derived from an EMBL/GenBank/DDBJ whole genome shotgun (WGS) entry which is preliminary data.</text>
</comment>
<keyword evidence="6" id="KW-0560">Oxidoreductase</keyword>
<dbReference type="Gene3D" id="2.40.180.10">
    <property type="entry name" value="Catalase core domain"/>
    <property type="match status" value="2"/>
</dbReference>
<evidence type="ECO:0000256" key="8">
    <source>
        <dbReference type="ARBA" id="ARBA00023324"/>
    </source>
</evidence>
<dbReference type="SUPFAM" id="SSF56634">
    <property type="entry name" value="Heme-dependent catalase-like"/>
    <property type="match status" value="2"/>
</dbReference>
<gene>
    <name evidence="10" type="ORF">BE18_47300</name>
</gene>
<protein>
    <recommendedName>
        <fullName evidence="2">catalase</fullName>
        <ecNumber evidence="2">1.11.1.6</ecNumber>
    </recommendedName>
</protein>
<name>A0A150SR15_SORCE</name>
<dbReference type="InterPro" id="IPR020835">
    <property type="entry name" value="Catalase_sf"/>
</dbReference>
<dbReference type="PANTHER" id="PTHR42821:SF1">
    <property type="entry name" value="CATALASE-B"/>
    <property type="match status" value="1"/>
</dbReference>
<dbReference type="Proteomes" id="UP000075515">
    <property type="component" value="Unassembled WGS sequence"/>
</dbReference>
<organism evidence="10 11">
    <name type="scientific">Sorangium cellulosum</name>
    <name type="common">Polyangium cellulosum</name>
    <dbReference type="NCBI Taxonomy" id="56"/>
    <lineage>
        <taxon>Bacteria</taxon>
        <taxon>Pseudomonadati</taxon>
        <taxon>Myxococcota</taxon>
        <taxon>Polyangia</taxon>
        <taxon>Polyangiales</taxon>
        <taxon>Polyangiaceae</taxon>
        <taxon>Sorangium</taxon>
    </lineage>
</organism>
<dbReference type="Pfam" id="PF00199">
    <property type="entry name" value="Catalase"/>
    <property type="match status" value="2"/>
</dbReference>
<dbReference type="EC" id="1.11.1.6" evidence="2"/>
<evidence type="ECO:0000256" key="7">
    <source>
        <dbReference type="ARBA" id="ARBA00023004"/>
    </source>
</evidence>
<keyword evidence="8" id="KW-0376">Hydrogen peroxide</keyword>
<evidence type="ECO:0000313" key="10">
    <source>
        <dbReference type="EMBL" id="KYF84413.1"/>
    </source>
</evidence>
<keyword evidence="7" id="KW-0408">Iron</keyword>
<dbReference type="EMBL" id="JEMC01002951">
    <property type="protein sequence ID" value="KYF84413.1"/>
    <property type="molecule type" value="Genomic_DNA"/>
</dbReference>
<evidence type="ECO:0000256" key="4">
    <source>
        <dbReference type="ARBA" id="ARBA00022617"/>
    </source>
</evidence>
<keyword evidence="4" id="KW-0349">Heme</keyword>
<evidence type="ECO:0000256" key="5">
    <source>
        <dbReference type="ARBA" id="ARBA00022723"/>
    </source>
</evidence>
<dbReference type="GO" id="GO:0020037">
    <property type="term" value="F:heme binding"/>
    <property type="evidence" value="ECO:0007669"/>
    <property type="project" value="InterPro"/>
</dbReference>
<feature type="domain" description="Catalase core" evidence="9">
    <location>
        <begin position="45"/>
        <end position="81"/>
    </location>
</feature>
<reference evidence="10 11" key="1">
    <citation type="submission" date="2014-02" db="EMBL/GenBank/DDBJ databases">
        <title>The small core and large imbalanced accessory genome model reveals a collaborative survival strategy of Sorangium cellulosum strains in nature.</title>
        <authorList>
            <person name="Han K."/>
            <person name="Peng R."/>
            <person name="Blom J."/>
            <person name="Li Y.-Z."/>
        </authorList>
    </citation>
    <scope>NUCLEOTIDE SEQUENCE [LARGE SCALE GENOMIC DNA]</scope>
    <source>
        <strain evidence="10 11">So0149</strain>
    </source>
</reference>
<feature type="domain" description="Catalase core" evidence="9">
    <location>
        <begin position="4"/>
        <end position="40"/>
    </location>
</feature>
<dbReference type="GO" id="GO:0006979">
    <property type="term" value="P:response to oxidative stress"/>
    <property type="evidence" value="ECO:0007669"/>
    <property type="project" value="InterPro"/>
</dbReference>
<dbReference type="AlphaFoldDB" id="A0A150SR15"/>
<dbReference type="GO" id="GO:0042744">
    <property type="term" value="P:hydrogen peroxide catabolic process"/>
    <property type="evidence" value="ECO:0007669"/>
    <property type="project" value="UniProtKB-KW"/>
</dbReference>
<dbReference type="GO" id="GO:0005829">
    <property type="term" value="C:cytosol"/>
    <property type="evidence" value="ECO:0007669"/>
    <property type="project" value="TreeGrafter"/>
</dbReference>
<sequence>MHLTTRYTKARFLQDPSIKTPVLVRFSTVAGSRGSADTVRGLVVSVNRVGKLVLHRNPTNFFAETEQVAFCVQNVVPGIELLRARGIDGARSGVVTSSGGASFVASFIDAIRRHRHWGREDLQAIPA</sequence>
<evidence type="ECO:0000256" key="6">
    <source>
        <dbReference type="ARBA" id="ARBA00023002"/>
    </source>
</evidence>
<dbReference type="GO" id="GO:0046872">
    <property type="term" value="F:metal ion binding"/>
    <property type="evidence" value="ECO:0007669"/>
    <property type="project" value="UniProtKB-KW"/>
</dbReference>
<keyword evidence="3" id="KW-0575">Peroxidase</keyword>
<dbReference type="InterPro" id="IPR011614">
    <property type="entry name" value="Catalase_core"/>
</dbReference>
<comment type="cofactor">
    <cofactor evidence="1">
        <name>heme</name>
        <dbReference type="ChEBI" id="CHEBI:30413"/>
    </cofactor>
</comment>
<keyword evidence="5" id="KW-0479">Metal-binding</keyword>
<evidence type="ECO:0000313" key="11">
    <source>
        <dbReference type="Proteomes" id="UP000075515"/>
    </source>
</evidence>
<dbReference type="GO" id="GO:0004096">
    <property type="term" value="F:catalase activity"/>
    <property type="evidence" value="ECO:0007669"/>
    <property type="project" value="UniProtKB-EC"/>
</dbReference>
<evidence type="ECO:0000256" key="2">
    <source>
        <dbReference type="ARBA" id="ARBA00012314"/>
    </source>
</evidence>
<accession>A0A150SR15</accession>
<evidence type="ECO:0000259" key="9">
    <source>
        <dbReference type="Pfam" id="PF00199"/>
    </source>
</evidence>
<dbReference type="PANTHER" id="PTHR42821">
    <property type="entry name" value="CATALASE"/>
    <property type="match status" value="1"/>
</dbReference>